<dbReference type="SUPFAM" id="SSF52540">
    <property type="entry name" value="P-loop containing nucleoside triphosphate hydrolases"/>
    <property type="match status" value="1"/>
</dbReference>
<reference evidence="3 4" key="1">
    <citation type="submission" date="2020-08" db="EMBL/GenBank/DDBJ databases">
        <title>Genomic Encyclopedia of Type Strains, Phase IV (KMG-IV): sequencing the most valuable type-strain genomes for metagenomic binning, comparative biology and taxonomic classification.</title>
        <authorList>
            <person name="Goeker M."/>
        </authorList>
    </citation>
    <scope>NUCLEOTIDE SEQUENCE [LARGE SCALE GENOMIC DNA]</scope>
    <source>
        <strain evidence="3 4">DSM 101064</strain>
    </source>
</reference>
<dbReference type="PANTHER" id="PTHR32309">
    <property type="entry name" value="TYROSINE-PROTEIN KINASE"/>
    <property type="match status" value="1"/>
</dbReference>
<dbReference type="PANTHER" id="PTHR32309:SF31">
    <property type="entry name" value="CAPSULAR EXOPOLYSACCHARIDE FAMILY"/>
    <property type="match status" value="1"/>
</dbReference>
<comment type="caution">
    <text evidence="3">The sequence shown here is derived from an EMBL/GenBank/DDBJ whole genome shotgun (WGS) entry which is preliminary data.</text>
</comment>
<dbReference type="Proteomes" id="UP000535415">
    <property type="component" value="Unassembled WGS sequence"/>
</dbReference>
<name>A0A7W9BNB6_9RHOB</name>
<accession>A0A7W9BNB6</accession>
<dbReference type="GO" id="GO:0005524">
    <property type="term" value="F:ATP binding"/>
    <property type="evidence" value="ECO:0007669"/>
    <property type="project" value="UniProtKB-KW"/>
</dbReference>
<dbReference type="AlphaFoldDB" id="A0A7W9BNB6"/>
<dbReference type="EMBL" id="JACIJM010000012">
    <property type="protein sequence ID" value="MBB5723650.1"/>
    <property type="molecule type" value="Genomic_DNA"/>
</dbReference>
<keyword evidence="2" id="KW-0067">ATP-binding</keyword>
<dbReference type="CDD" id="cd05387">
    <property type="entry name" value="BY-kinase"/>
    <property type="match status" value="1"/>
</dbReference>
<sequence>MNTIQDAIAKARVTRDNLAASVPTQPQTDTGPWQALTQFKPSIRRLRRNRIVAADGGRPAMDFDVIRTRMMQVMQANGWKRVAITSPTAGCGKSTMVMNLAYSLSRHRDHKTMVLEMDMRKPSLSRAMQIPGERQFSRVLEERAPFEDHAVRVGYNMIFATNTNAVTGSAELLQNPGTARALDDVSARYAPDTMIFDMPPMLTGDDTMAFLARVDCVLLLAAAEESNIKQIDRCERDIASQTNVMGVILNKCRYMDRDNAYDYYE</sequence>
<dbReference type="InterPro" id="IPR005702">
    <property type="entry name" value="Wzc-like_C"/>
</dbReference>
<keyword evidence="1" id="KW-0547">Nucleotide-binding</keyword>
<evidence type="ECO:0000256" key="1">
    <source>
        <dbReference type="ARBA" id="ARBA00022741"/>
    </source>
</evidence>
<protein>
    <submittedName>
        <fullName evidence="3">Mrp family chromosome partitioning ATPase</fullName>
    </submittedName>
</protein>
<dbReference type="InterPro" id="IPR050445">
    <property type="entry name" value="Bact_polysacc_biosynth/exp"/>
</dbReference>
<dbReference type="Pfam" id="PF10609">
    <property type="entry name" value="ParA"/>
    <property type="match status" value="1"/>
</dbReference>
<organism evidence="3 4">
    <name type="scientific">Yoonia ponticola</name>
    <dbReference type="NCBI Taxonomy" id="1524255"/>
    <lineage>
        <taxon>Bacteria</taxon>
        <taxon>Pseudomonadati</taxon>
        <taxon>Pseudomonadota</taxon>
        <taxon>Alphaproteobacteria</taxon>
        <taxon>Rhodobacterales</taxon>
        <taxon>Paracoccaceae</taxon>
        <taxon>Yoonia</taxon>
    </lineage>
</organism>
<dbReference type="RefSeq" id="WP_183530739.1">
    <property type="nucleotide sequence ID" value="NZ_JACIJM010000012.1"/>
</dbReference>
<dbReference type="InterPro" id="IPR033756">
    <property type="entry name" value="YlxH/NBP35"/>
</dbReference>
<evidence type="ECO:0000313" key="4">
    <source>
        <dbReference type="Proteomes" id="UP000535415"/>
    </source>
</evidence>
<dbReference type="Gene3D" id="3.40.50.300">
    <property type="entry name" value="P-loop containing nucleotide triphosphate hydrolases"/>
    <property type="match status" value="1"/>
</dbReference>
<gene>
    <name evidence="3" type="ORF">FHS72_003295</name>
</gene>
<evidence type="ECO:0000313" key="3">
    <source>
        <dbReference type="EMBL" id="MBB5723650.1"/>
    </source>
</evidence>
<keyword evidence="4" id="KW-1185">Reference proteome</keyword>
<dbReference type="InterPro" id="IPR027417">
    <property type="entry name" value="P-loop_NTPase"/>
</dbReference>
<proteinExistence type="predicted"/>
<evidence type="ECO:0000256" key="2">
    <source>
        <dbReference type="ARBA" id="ARBA00022840"/>
    </source>
</evidence>